<evidence type="ECO:0000313" key="2">
    <source>
        <dbReference type="Proteomes" id="UP000739538"/>
    </source>
</evidence>
<evidence type="ECO:0000313" key="1">
    <source>
        <dbReference type="EMBL" id="MCA9756382.1"/>
    </source>
</evidence>
<protein>
    <submittedName>
        <fullName evidence="1">N-acetyltransferase</fullName>
    </submittedName>
</protein>
<dbReference type="Pfam" id="PF00132">
    <property type="entry name" value="Hexapep"/>
    <property type="match status" value="1"/>
</dbReference>
<gene>
    <name evidence="1" type="ORF">KDA27_11325</name>
</gene>
<dbReference type="PANTHER" id="PTHR43300">
    <property type="entry name" value="ACETYLTRANSFERASE"/>
    <property type="match status" value="1"/>
</dbReference>
<dbReference type="AlphaFoldDB" id="A0A956SD95"/>
<dbReference type="InterPro" id="IPR011004">
    <property type="entry name" value="Trimer_LpxA-like_sf"/>
</dbReference>
<comment type="caution">
    <text evidence="1">The sequence shown here is derived from an EMBL/GenBank/DDBJ whole genome shotgun (WGS) entry which is preliminary data.</text>
</comment>
<accession>A0A956SD95</accession>
<sequence length="248" mass="26705">MVEAGAVIGKNCKFGHHIVVSANVTVGDDCQVGHGAVLHPDSKIGDQVRIDDHVVVGKWPLRAVNSILKPTQQLDPAVVSNRCMIGTHATVYRGATLNQAILVADQATIRERVTIGEFTIVGRGVVVENDCTVGRYCKLETESYITAYSTLEDRVFIAPQVATSNDNFVGRTEERFQHFKGVTVKRGGRVGVGSVILPGKTIGEDGLVAAGSVVSKDVPARQIVLGQPAREFRAVPEEQLLDNQGWPE</sequence>
<name>A0A956SD95_UNCEI</name>
<dbReference type="SUPFAM" id="SSF51161">
    <property type="entry name" value="Trimeric LpxA-like enzymes"/>
    <property type="match status" value="1"/>
</dbReference>
<proteinExistence type="predicted"/>
<dbReference type="EMBL" id="JAGQHS010000051">
    <property type="protein sequence ID" value="MCA9756382.1"/>
    <property type="molecule type" value="Genomic_DNA"/>
</dbReference>
<dbReference type="Gene3D" id="2.160.10.10">
    <property type="entry name" value="Hexapeptide repeat proteins"/>
    <property type="match status" value="2"/>
</dbReference>
<dbReference type="CDD" id="cd03358">
    <property type="entry name" value="LbH_WxcM_N_like"/>
    <property type="match status" value="1"/>
</dbReference>
<reference evidence="1" key="2">
    <citation type="journal article" date="2021" name="Microbiome">
        <title>Successional dynamics and alternative stable states in a saline activated sludge microbial community over 9 years.</title>
        <authorList>
            <person name="Wang Y."/>
            <person name="Ye J."/>
            <person name="Ju F."/>
            <person name="Liu L."/>
            <person name="Boyd J.A."/>
            <person name="Deng Y."/>
            <person name="Parks D.H."/>
            <person name="Jiang X."/>
            <person name="Yin X."/>
            <person name="Woodcroft B.J."/>
            <person name="Tyson G.W."/>
            <person name="Hugenholtz P."/>
            <person name="Polz M.F."/>
            <person name="Zhang T."/>
        </authorList>
    </citation>
    <scope>NUCLEOTIDE SEQUENCE</scope>
    <source>
        <strain evidence="1">HKST-UBA02</strain>
    </source>
</reference>
<reference evidence="1" key="1">
    <citation type="submission" date="2020-04" db="EMBL/GenBank/DDBJ databases">
        <authorList>
            <person name="Zhang T."/>
        </authorList>
    </citation>
    <scope>NUCLEOTIDE SEQUENCE</scope>
    <source>
        <strain evidence="1">HKST-UBA02</strain>
    </source>
</reference>
<dbReference type="PANTHER" id="PTHR43300:SF4">
    <property type="entry name" value="ACYL-[ACYL-CARRIER-PROTEIN]--UDP-N-ACETYLGLUCOSAMINE O-ACYLTRANSFERASE"/>
    <property type="match status" value="1"/>
</dbReference>
<dbReference type="InterPro" id="IPR001451">
    <property type="entry name" value="Hexapep"/>
</dbReference>
<dbReference type="InterPro" id="IPR050179">
    <property type="entry name" value="Trans_hexapeptide_repeat"/>
</dbReference>
<organism evidence="1 2">
    <name type="scientific">Eiseniibacteriota bacterium</name>
    <dbReference type="NCBI Taxonomy" id="2212470"/>
    <lineage>
        <taxon>Bacteria</taxon>
        <taxon>Candidatus Eiseniibacteriota</taxon>
    </lineage>
</organism>
<dbReference type="Proteomes" id="UP000739538">
    <property type="component" value="Unassembled WGS sequence"/>
</dbReference>